<keyword evidence="1" id="KW-1185">Reference proteome</keyword>
<reference evidence="2" key="1">
    <citation type="submission" date="2016-11" db="UniProtKB">
        <authorList>
            <consortium name="WormBaseParasite"/>
        </authorList>
    </citation>
    <scope>IDENTIFICATION</scope>
</reference>
<dbReference type="AlphaFoldDB" id="A0A1I8F6B7"/>
<proteinExistence type="predicted"/>
<evidence type="ECO:0000313" key="2">
    <source>
        <dbReference type="WBParaSite" id="maker-unitig_20878-snap-gene-0.3-mRNA-1"/>
    </source>
</evidence>
<accession>A0A1I8F6B7</accession>
<organism evidence="1 2">
    <name type="scientific">Macrostomum lignano</name>
    <dbReference type="NCBI Taxonomy" id="282301"/>
    <lineage>
        <taxon>Eukaryota</taxon>
        <taxon>Metazoa</taxon>
        <taxon>Spiralia</taxon>
        <taxon>Lophotrochozoa</taxon>
        <taxon>Platyhelminthes</taxon>
        <taxon>Rhabditophora</taxon>
        <taxon>Macrostomorpha</taxon>
        <taxon>Macrostomida</taxon>
        <taxon>Macrostomidae</taxon>
        <taxon>Macrostomum</taxon>
    </lineage>
</organism>
<protein>
    <submittedName>
        <fullName evidence="2">ATP:cob(I)alamin adenosyltransferase</fullName>
    </submittedName>
</protein>
<name>A0A1I8F6B7_9PLAT</name>
<dbReference type="Proteomes" id="UP000095280">
    <property type="component" value="Unplaced"/>
</dbReference>
<evidence type="ECO:0000313" key="1">
    <source>
        <dbReference type="Proteomes" id="UP000095280"/>
    </source>
</evidence>
<sequence length="30" mass="3050">MSLKAVCVLKGDAGVSGHTCTSSRLATLSR</sequence>
<dbReference type="WBParaSite" id="maker-unitig_20878-snap-gene-0.3-mRNA-1">
    <property type="protein sequence ID" value="maker-unitig_20878-snap-gene-0.3-mRNA-1"/>
    <property type="gene ID" value="maker-unitig_20878-snap-gene-0.3"/>
</dbReference>